<dbReference type="Proteomes" id="UP000460435">
    <property type="component" value="Unassembled WGS sequence"/>
</dbReference>
<keyword evidence="4" id="KW-0503">Monooxygenase</keyword>
<evidence type="ECO:0000256" key="2">
    <source>
        <dbReference type="ARBA" id="ARBA00022643"/>
    </source>
</evidence>
<keyword evidence="2" id="KW-0288">FMN</keyword>
<evidence type="ECO:0000313" key="6">
    <source>
        <dbReference type="EMBL" id="NDL60861.1"/>
    </source>
</evidence>
<dbReference type="PANTHER" id="PTHR42847:SF4">
    <property type="entry name" value="ALKANESULFONATE MONOOXYGENASE-RELATED"/>
    <property type="match status" value="1"/>
</dbReference>
<proteinExistence type="predicted"/>
<dbReference type="Pfam" id="PF00296">
    <property type="entry name" value="Bac_luciferase"/>
    <property type="match status" value="1"/>
</dbReference>
<dbReference type="Gene3D" id="3.20.20.30">
    <property type="entry name" value="Luciferase-like domain"/>
    <property type="match status" value="1"/>
</dbReference>
<dbReference type="InterPro" id="IPR036661">
    <property type="entry name" value="Luciferase-like_sf"/>
</dbReference>
<accession>A0A7K3MC16</accession>
<dbReference type="SUPFAM" id="SSF51679">
    <property type="entry name" value="Bacterial luciferase-like"/>
    <property type="match status" value="1"/>
</dbReference>
<feature type="domain" description="Luciferase-like" evidence="5">
    <location>
        <begin position="41"/>
        <end position="259"/>
    </location>
</feature>
<name>A0A7K3MC16_9ACTN</name>
<comment type="caution">
    <text evidence="6">The sequence shown here is derived from an EMBL/GenBank/DDBJ whole genome shotgun (WGS) entry which is preliminary data.</text>
</comment>
<dbReference type="GO" id="GO:0046306">
    <property type="term" value="P:alkanesulfonate catabolic process"/>
    <property type="evidence" value="ECO:0007669"/>
    <property type="project" value="TreeGrafter"/>
</dbReference>
<evidence type="ECO:0000256" key="3">
    <source>
        <dbReference type="ARBA" id="ARBA00023002"/>
    </source>
</evidence>
<dbReference type="EMBL" id="WLZY01000015">
    <property type="protein sequence ID" value="NDL60861.1"/>
    <property type="molecule type" value="Genomic_DNA"/>
</dbReference>
<evidence type="ECO:0000313" key="7">
    <source>
        <dbReference type="Proteomes" id="UP000460435"/>
    </source>
</evidence>
<keyword evidence="3" id="KW-0560">Oxidoreductase</keyword>
<keyword evidence="1" id="KW-0285">Flavoprotein</keyword>
<dbReference type="InterPro" id="IPR050172">
    <property type="entry name" value="SsuD_RutA_monooxygenase"/>
</dbReference>
<evidence type="ECO:0000259" key="5">
    <source>
        <dbReference type="Pfam" id="PF00296"/>
    </source>
</evidence>
<sequence length="313" mass="33158">MRMMCVSRCRSVPSTEAAEASSKGKHNVKIGIGLPGHASWSDGRTLVEWARRAESRGFSTLSVSDRLAWPTPEPMVTLAAMAGATTRIRLLTSVLLAPLRANHALFAKAVATLDQLAGPDRLELGLAPGLRDDDFALSGVDYTTRGRQFDALLDRLAAIFASGDDPVGPRPATAGGPPLLFGGGSRAALRRIVTHGTGWIAGDATVHDVEDFMPQLDKAWSEAGRGGSPRIVASVMYALGPNATDAVSAAIEPYYAFAGEEYARYGVSIAYTSPEQIATAVDEFSRIGCDELIFMGNDPDPEQVDLLADVVGL</sequence>
<dbReference type="AlphaFoldDB" id="A0A7K3MC16"/>
<dbReference type="InterPro" id="IPR011251">
    <property type="entry name" value="Luciferase-like_dom"/>
</dbReference>
<protein>
    <submittedName>
        <fullName evidence="6">LLM class flavin-dependent oxidoreductase</fullName>
    </submittedName>
</protein>
<keyword evidence="7" id="KW-1185">Reference proteome</keyword>
<reference evidence="6 7" key="1">
    <citation type="submission" date="2019-11" db="EMBL/GenBank/DDBJ databases">
        <authorList>
            <person name="Li X.-J."/>
            <person name="Feng X.-M."/>
        </authorList>
    </citation>
    <scope>NUCLEOTIDE SEQUENCE [LARGE SCALE GENOMIC DNA]</scope>
    <source>
        <strain evidence="6 7">XMNu-373</strain>
    </source>
</reference>
<dbReference type="GO" id="GO:0008726">
    <property type="term" value="F:alkanesulfonate monooxygenase activity"/>
    <property type="evidence" value="ECO:0007669"/>
    <property type="project" value="TreeGrafter"/>
</dbReference>
<organism evidence="6 7">
    <name type="scientific">Phytoactinopolyspora mesophila</name>
    <dbReference type="NCBI Taxonomy" id="2650750"/>
    <lineage>
        <taxon>Bacteria</taxon>
        <taxon>Bacillati</taxon>
        <taxon>Actinomycetota</taxon>
        <taxon>Actinomycetes</taxon>
        <taxon>Jiangellales</taxon>
        <taxon>Jiangellaceae</taxon>
        <taxon>Phytoactinopolyspora</taxon>
    </lineage>
</organism>
<gene>
    <name evidence="6" type="ORF">F7O44_27680</name>
</gene>
<evidence type="ECO:0000256" key="4">
    <source>
        <dbReference type="ARBA" id="ARBA00023033"/>
    </source>
</evidence>
<dbReference type="PANTHER" id="PTHR42847">
    <property type="entry name" value="ALKANESULFONATE MONOOXYGENASE"/>
    <property type="match status" value="1"/>
</dbReference>
<evidence type="ECO:0000256" key="1">
    <source>
        <dbReference type="ARBA" id="ARBA00022630"/>
    </source>
</evidence>